<dbReference type="EC" id="2.1.1.190" evidence="7"/>
<dbReference type="Gene3D" id="3.40.50.150">
    <property type="entry name" value="Vaccinia Virus protein VP39"/>
    <property type="match status" value="1"/>
</dbReference>
<dbReference type="Pfam" id="PF05958">
    <property type="entry name" value="tRNA_U5-meth_tr"/>
    <property type="match status" value="1"/>
</dbReference>
<evidence type="ECO:0000313" key="7">
    <source>
        <dbReference type="EMBL" id="MSV24279.1"/>
    </source>
</evidence>
<evidence type="ECO:0000256" key="4">
    <source>
        <dbReference type="PROSITE-ProRule" id="PRU01024"/>
    </source>
</evidence>
<evidence type="ECO:0000256" key="5">
    <source>
        <dbReference type="PROSITE-ProRule" id="PRU10015"/>
    </source>
</evidence>
<evidence type="ECO:0000313" key="8">
    <source>
        <dbReference type="Proteomes" id="UP000430222"/>
    </source>
</evidence>
<keyword evidence="8" id="KW-1185">Reference proteome</keyword>
<feature type="binding site" evidence="4">
    <location>
        <position position="287"/>
    </location>
    <ligand>
        <name>S-adenosyl-L-methionine</name>
        <dbReference type="ChEBI" id="CHEBI:59789"/>
    </ligand>
</feature>
<reference evidence="7 8" key="1">
    <citation type="submission" date="2019-08" db="EMBL/GenBank/DDBJ databases">
        <title>In-depth cultivation of the pig gut microbiome towards novel bacterial diversity and tailored functional studies.</title>
        <authorList>
            <person name="Wylensek D."/>
            <person name="Hitch T.C.A."/>
            <person name="Clavel T."/>
        </authorList>
    </citation>
    <scope>NUCLEOTIDE SEQUENCE [LARGE SCALE GENOMIC DNA]</scope>
    <source>
        <strain evidence="8">WCA-380-WT-3B3</strain>
    </source>
</reference>
<dbReference type="Pfam" id="PF01938">
    <property type="entry name" value="TRAM"/>
    <property type="match status" value="1"/>
</dbReference>
<keyword evidence="3 4" id="KW-0949">S-adenosyl-L-methionine</keyword>
<dbReference type="InterPro" id="IPR029063">
    <property type="entry name" value="SAM-dependent_MTases_sf"/>
</dbReference>
<feature type="active site" description="Nucleophile" evidence="4">
    <location>
        <position position="412"/>
    </location>
</feature>
<dbReference type="EMBL" id="VUNL01000003">
    <property type="protein sequence ID" value="MSV24279.1"/>
    <property type="molecule type" value="Genomic_DNA"/>
</dbReference>
<dbReference type="RefSeq" id="WP_154620051.1">
    <property type="nucleotide sequence ID" value="NZ_VUNL01000003.1"/>
</dbReference>
<dbReference type="FunFam" id="2.40.50.1070:FF:000003">
    <property type="entry name" value="23S rRNA (Uracil-5-)-methyltransferase RumA"/>
    <property type="match status" value="1"/>
</dbReference>
<evidence type="ECO:0000256" key="1">
    <source>
        <dbReference type="ARBA" id="ARBA00022603"/>
    </source>
</evidence>
<feature type="active site" evidence="5">
    <location>
        <position position="412"/>
    </location>
</feature>
<dbReference type="InterPro" id="IPR030390">
    <property type="entry name" value="MeTrfase_TrmA_AS"/>
</dbReference>
<dbReference type="InterPro" id="IPR002792">
    <property type="entry name" value="TRAM_dom"/>
</dbReference>
<sequence length="471" mass="52874">MKHKVPVEKGKSYEIEIRTLGTSGEGVGRYEDFTVFVPGALPGESVQAAIDEVKKTYAKGHLLKVLRASRDRRAPACPIYEQCGGCQLQHLDYMAQLKAKRQQVIDAVTRIGGQKDLFVEPTIGAESPWNYRNKMQFPIGRIKGRTVIGCFAQGSHDIIDTRDCRIQKEGNNEIVNAVRDIITELRIPVYDEDRHTGVLRHVVGRVGEKGDLMIVIVTATKQLPREKEFVKALRKRLPHVVSIHQNIQTYRNNVIMGRETKLLWGKPTILDRIGRLTFHISPRSFFQVNTKQAEVLYNKALEFANLKGEETVIDAYCGTGTITLFLAQKAREVYGIEIVKPAILDAQKNARDNNVRNAEFIVGDATEVMPRLYKQGVRADVVVVDPPRAGCTETVLKTFANMHPERIVYVSCNPASLARDLAILEILGYKAKNVQPVDMFPMTSHVECCTKLVRADLLEKENAGKAKKTEE</sequence>
<accession>A0A6I2UVH7</accession>
<dbReference type="GO" id="GO:0070475">
    <property type="term" value="P:rRNA base methylation"/>
    <property type="evidence" value="ECO:0007669"/>
    <property type="project" value="TreeGrafter"/>
</dbReference>
<dbReference type="InterPro" id="IPR010280">
    <property type="entry name" value="U5_MeTrfase_fam"/>
</dbReference>
<proteinExistence type="inferred from homology"/>
<organism evidence="7 8">
    <name type="scientific">Selenomonas montiformis</name>
    <dbReference type="NCBI Taxonomy" id="2652285"/>
    <lineage>
        <taxon>Bacteria</taxon>
        <taxon>Bacillati</taxon>
        <taxon>Bacillota</taxon>
        <taxon>Negativicutes</taxon>
        <taxon>Selenomonadales</taxon>
        <taxon>Selenomonadaceae</taxon>
        <taxon>Selenomonas</taxon>
    </lineage>
</organism>
<dbReference type="FunFam" id="2.40.50.140:FF:000097">
    <property type="entry name" value="23S rRNA (uracil(1939)-C(5))-methyltransferase RlmD"/>
    <property type="match status" value="1"/>
</dbReference>
<evidence type="ECO:0000256" key="2">
    <source>
        <dbReference type="ARBA" id="ARBA00022679"/>
    </source>
</evidence>
<dbReference type="PROSITE" id="PS51687">
    <property type="entry name" value="SAM_MT_RNA_M5U"/>
    <property type="match status" value="1"/>
</dbReference>
<evidence type="ECO:0000256" key="3">
    <source>
        <dbReference type="ARBA" id="ARBA00022691"/>
    </source>
</evidence>
<protein>
    <submittedName>
        <fullName evidence="7">23S rRNA (Uracil(1939)-C(5))-methyltransferase RlmD</fullName>
        <ecNumber evidence="7">2.1.1.190</ecNumber>
    </submittedName>
</protein>
<dbReference type="AlphaFoldDB" id="A0A6I2UVH7"/>
<comment type="caution">
    <text evidence="7">The sequence shown here is derived from an EMBL/GenBank/DDBJ whole genome shotgun (WGS) entry which is preliminary data.</text>
</comment>
<keyword evidence="2 4" id="KW-0808">Transferase</keyword>
<keyword evidence="1 4" id="KW-0489">Methyltransferase</keyword>
<evidence type="ECO:0000259" key="6">
    <source>
        <dbReference type="PROSITE" id="PS50926"/>
    </source>
</evidence>
<gene>
    <name evidence="7" type="primary">rlmD</name>
    <name evidence="7" type="ORF">FYJ78_03560</name>
</gene>
<dbReference type="Proteomes" id="UP000430222">
    <property type="component" value="Unassembled WGS sequence"/>
</dbReference>
<dbReference type="InterPro" id="IPR030391">
    <property type="entry name" value="MeTrfase_TrmA_CS"/>
</dbReference>
<comment type="similarity">
    <text evidence="4">Belongs to the class I-like SAM-binding methyltransferase superfamily. RNA M5U methyltransferase family.</text>
</comment>
<dbReference type="CDD" id="cd02440">
    <property type="entry name" value="AdoMet_MTases"/>
    <property type="match status" value="1"/>
</dbReference>
<dbReference type="PANTHER" id="PTHR11061:SF30">
    <property type="entry name" value="TRNA (URACIL(54)-C(5))-METHYLTRANSFERASE"/>
    <property type="match status" value="1"/>
</dbReference>
<dbReference type="InterPro" id="IPR012340">
    <property type="entry name" value="NA-bd_OB-fold"/>
</dbReference>
<dbReference type="NCBIfam" id="TIGR00479">
    <property type="entry name" value="rumA"/>
    <property type="match status" value="1"/>
</dbReference>
<dbReference type="PROSITE" id="PS01230">
    <property type="entry name" value="TRMA_1"/>
    <property type="match status" value="1"/>
</dbReference>
<dbReference type="SUPFAM" id="SSF50249">
    <property type="entry name" value="Nucleic acid-binding proteins"/>
    <property type="match status" value="1"/>
</dbReference>
<dbReference type="SUPFAM" id="SSF53335">
    <property type="entry name" value="S-adenosyl-L-methionine-dependent methyltransferases"/>
    <property type="match status" value="1"/>
</dbReference>
<feature type="domain" description="TRAM" evidence="6">
    <location>
        <begin position="6"/>
        <end position="64"/>
    </location>
</feature>
<dbReference type="Gene3D" id="2.40.50.1070">
    <property type="match status" value="1"/>
</dbReference>
<name>A0A6I2UVH7_9FIRM</name>
<feature type="binding site" evidence="4">
    <location>
        <position position="385"/>
    </location>
    <ligand>
        <name>S-adenosyl-L-methionine</name>
        <dbReference type="ChEBI" id="CHEBI:59789"/>
    </ligand>
</feature>
<dbReference type="PANTHER" id="PTHR11061">
    <property type="entry name" value="RNA M5U METHYLTRANSFERASE"/>
    <property type="match status" value="1"/>
</dbReference>
<dbReference type="PROSITE" id="PS01231">
    <property type="entry name" value="TRMA_2"/>
    <property type="match status" value="1"/>
</dbReference>
<dbReference type="PROSITE" id="PS50926">
    <property type="entry name" value="TRAM"/>
    <property type="match status" value="1"/>
</dbReference>
<dbReference type="GO" id="GO:0070041">
    <property type="term" value="F:rRNA (uridine-C5-)-methyltransferase activity"/>
    <property type="evidence" value="ECO:0007669"/>
    <property type="project" value="TreeGrafter"/>
</dbReference>
<feature type="binding site" evidence="4">
    <location>
        <position position="337"/>
    </location>
    <ligand>
        <name>S-adenosyl-L-methionine</name>
        <dbReference type="ChEBI" id="CHEBI:59789"/>
    </ligand>
</feature>
<dbReference type="FunFam" id="3.40.50.150:FF:000009">
    <property type="entry name" value="23S rRNA (Uracil(1939)-C(5))-methyltransferase RlmD"/>
    <property type="match status" value="1"/>
</dbReference>
<dbReference type="Gene3D" id="2.40.50.140">
    <property type="entry name" value="Nucleic acid-binding proteins"/>
    <property type="match status" value="1"/>
</dbReference>
<feature type="binding site" evidence="4">
    <location>
        <position position="316"/>
    </location>
    <ligand>
        <name>S-adenosyl-L-methionine</name>
        <dbReference type="ChEBI" id="CHEBI:59789"/>
    </ligand>
</feature>